<dbReference type="Gene3D" id="2.30.40.10">
    <property type="entry name" value="Urease, subunit C, domain 1"/>
    <property type="match status" value="1"/>
</dbReference>
<dbReference type="AlphaFoldDB" id="A0A501VZE9"/>
<sequence length="480" mass="54111">MKLLRRIIKIALIFTGLLLVSLLAILGVDGLKTGYLNIMDNELAMDDSYLFTHVNVVPMTEDTVLRDKAVYIKNGIIHAIADSMEVQGVEVIDGRNKYLLPGLIDMHVHLWDKYELGLYLSNGVTAVRNVWGMPMHLRLKKEINNDKILSPLLYTTGPKLTGPEFIGDDNLQLFSPQEARDKVRSYKARGYDFIKTYYGLPKDIFDAVIVQAKLSGMDIVAHPSQKVPYAYHFNPQIASIEHAEDIVQQPLHYELDSLKLAQVVKEFSESPHTSFCPTLMAFYNICRMLADDNILSSEPVRFMNPAIRKLDSKAQFDRWRAAKKENPAVVDRTKKQHDFHLYAIKKLNDAGVNIICGTDAGIGVTVPGFSIHQELSLYKEAGLSNYEALKTATVNASKTHQIMHHMGTIETGKTANLLLVNDNPLVDLAILRKPQTVFIKGRRLDRPALDTFEEKANNRSNLMATVVRYVENTVYAISNR</sequence>
<evidence type="ECO:0000313" key="2">
    <source>
        <dbReference type="EMBL" id="TPE42408.1"/>
    </source>
</evidence>
<protein>
    <submittedName>
        <fullName evidence="2">Amidohydrolase family protein</fullName>
    </submittedName>
</protein>
<keyword evidence="2" id="KW-0378">Hydrolase</keyword>
<dbReference type="InterPro" id="IPR051781">
    <property type="entry name" value="Metallo-dep_Hydrolase"/>
</dbReference>
<dbReference type="OrthoDB" id="9797498at2"/>
<dbReference type="InterPro" id="IPR011059">
    <property type="entry name" value="Metal-dep_hydrolase_composite"/>
</dbReference>
<dbReference type="GO" id="GO:0016810">
    <property type="term" value="F:hydrolase activity, acting on carbon-nitrogen (but not peptide) bonds"/>
    <property type="evidence" value="ECO:0007669"/>
    <property type="project" value="InterPro"/>
</dbReference>
<evidence type="ECO:0000259" key="1">
    <source>
        <dbReference type="Pfam" id="PF01979"/>
    </source>
</evidence>
<comment type="caution">
    <text evidence="2">The sequence shown here is derived from an EMBL/GenBank/DDBJ whole genome shotgun (WGS) entry which is preliminary data.</text>
</comment>
<dbReference type="Pfam" id="PF01979">
    <property type="entry name" value="Amidohydro_1"/>
    <property type="match status" value="1"/>
</dbReference>
<dbReference type="SUPFAM" id="SSF51338">
    <property type="entry name" value="Composite domain of metallo-dependent hydrolases"/>
    <property type="match status" value="1"/>
</dbReference>
<reference evidence="2 3" key="1">
    <citation type="submission" date="2019-06" db="EMBL/GenBank/DDBJ databases">
        <title>A novel bacterium of genus Pontibacter, isolated from marine sediment.</title>
        <authorList>
            <person name="Huang H."/>
            <person name="Mo K."/>
            <person name="Hu Y."/>
        </authorList>
    </citation>
    <scope>NUCLEOTIDE SEQUENCE [LARGE SCALE GENOMIC DNA]</scope>
    <source>
        <strain evidence="2 3">HB172049</strain>
    </source>
</reference>
<dbReference type="SUPFAM" id="SSF51556">
    <property type="entry name" value="Metallo-dependent hydrolases"/>
    <property type="match status" value="1"/>
</dbReference>
<dbReference type="PANTHER" id="PTHR43135:SF3">
    <property type="entry name" value="ALPHA-D-RIBOSE 1-METHYLPHOSPHONATE 5-TRIPHOSPHATE DIPHOSPHATASE"/>
    <property type="match status" value="1"/>
</dbReference>
<name>A0A501VZE9_9BACT</name>
<accession>A0A501VZE9</accession>
<dbReference type="Gene3D" id="3.40.50.10910">
    <property type="entry name" value="Amidohydrolase"/>
    <property type="match status" value="1"/>
</dbReference>
<dbReference type="RefSeq" id="WP_140623451.1">
    <property type="nucleotide sequence ID" value="NZ_VFRQ01000013.1"/>
</dbReference>
<keyword evidence="3" id="KW-1185">Reference proteome</keyword>
<dbReference type="Proteomes" id="UP000316727">
    <property type="component" value="Unassembled WGS sequence"/>
</dbReference>
<dbReference type="PANTHER" id="PTHR43135">
    <property type="entry name" value="ALPHA-D-RIBOSE 1-METHYLPHOSPHONATE 5-TRIPHOSPHATE DIPHOSPHATASE"/>
    <property type="match status" value="1"/>
</dbReference>
<dbReference type="Gene3D" id="3.30.110.90">
    <property type="entry name" value="Amidohydrolase"/>
    <property type="match status" value="1"/>
</dbReference>
<dbReference type="InterPro" id="IPR032466">
    <property type="entry name" value="Metal_Hydrolase"/>
</dbReference>
<organism evidence="2 3">
    <name type="scientific">Pontibacter mangrovi</name>
    <dbReference type="NCBI Taxonomy" id="2589816"/>
    <lineage>
        <taxon>Bacteria</taxon>
        <taxon>Pseudomonadati</taxon>
        <taxon>Bacteroidota</taxon>
        <taxon>Cytophagia</taxon>
        <taxon>Cytophagales</taxon>
        <taxon>Hymenobacteraceae</taxon>
        <taxon>Pontibacter</taxon>
    </lineage>
</organism>
<feature type="domain" description="Amidohydrolase-related" evidence="1">
    <location>
        <begin position="341"/>
        <end position="443"/>
    </location>
</feature>
<dbReference type="InterPro" id="IPR006680">
    <property type="entry name" value="Amidohydro-rel"/>
</dbReference>
<gene>
    <name evidence="2" type="ORF">FJM65_18465</name>
</gene>
<proteinExistence type="predicted"/>
<dbReference type="Gene3D" id="1.20.58.520">
    <property type="entry name" value="Amidohydrolase"/>
    <property type="match status" value="1"/>
</dbReference>
<evidence type="ECO:0000313" key="3">
    <source>
        <dbReference type="Proteomes" id="UP000316727"/>
    </source>
</evidence>
<dbReference type="EMBL" id="VFRQ01000013">
    <property type="protein sequence ID" value="TPE42408.1"/>
    <property type="molecule type" value="Genomic_DNA"/>
</dbReference>